<feature type="transmembrane region" description="Helical" evidence="1">
    <location>
        <begin position="59"/>
        <end position="81"/>
    </location>
</feature>
<keyword evidence="1" id="KW-1133">Transmembrane helix</keyword>
<keyword evidence="3" id="KW-1185">Reference proteome</keyword>
<sequence length="84" mass="8434">MKDIFSNDLITSLLSGDINLITSLVWLAIAAGLSIVGGAIGGILLAGKDLGYELAAMTGGLLGPAGVIPAIFLGLLILNLLNNS</sequence>
<proteinExistence type="predicted"/>
<dbReference type="Proteomes" id="UP001526143">
    <property type="component" value="Unassembled WGS sequence"/>
</dbReference>
<dbReference type="EMBL" id="JAOWRF010000407">
    <property type="protein sequence ID" value="MCV3217466.1"/>
    <property type="molecule type" value="Genomic_DNA"/>
</dbReference>
<comment type="caution">
    <text evidence="2">The sequence shown here is derived from an EMBL/GenBank/DDBJ whole genome shotgun (WGS) entry which is preliminary data.</text>
</comment>
<keyword evidence="1" id="KW-0472">Membrane</keyword>
<reference evidence="2 3" key="1">
    <citation type="submission" date="2022-10" db="EMBL/GenBank/DDBJ databases">
        <title>Identification of biosynthetic pathway for the production of the potent trypsin inhibitor radiosumin.</title>
        <authorList>
            <person name="Fewer D.P."/>
            <person name="Delbaje E."/>
            <person name="Ouyang X."/>
            <person name="Agostino P.D."/>
            <person name="Wahlsten M."/>
            <person name="Jokela J."/>
            <person name="Permi P."/>
            <person name="Haapaniemi E."/>
            <person name="Koistinen H."/>
        </authorList>
    </citation>
    <scope>NUCLEOTIDE SEQUENCE [LARGE SCALE GENOMIC DNA]</scope>
    <source>
        <strain evidence="2 3">NIES-515</strain>
    </source>
</reference>
<organism evidence="2 3">
    <name type="scientific">Plectonema radiosum NIES-515</name>
    <dbReference type="NCBI Taxonomy" id="2986073"/>
    <lineage>
        <taxon>Bacteria</taxon>
        <taxon>Bacillati</taxon>
        <taxon>Cyanobacteriota</taxon>
        <taxon>Cyanophyceae</taxon>
        <taxon>Oscillatoriophycideae</taxon>
        <taxon>Oscillatoriales</taxon>
        <taxon>Microcoleaceae</taxon>
        <taxon>Plectonema</taxon>
    </lineage>
</organism>
<gene>
    <name evidence="2" type="ORF">OGM63_28830</name>
</gene>
<dbReference type="RefSeq" id="WP_263749179.1">
    <property type="nucleotide sequence ID" value="NZ_JAOWRF010000407.1"/>
</dbReference>
<keyword evidence="1" id="KW-0812">Transmembrane</keyword>
<evidence type="ECO:0000256" key="1">
    <source>
        <dbReference type="SAM" id="Phobius"/>
    </source>
</evidence>
<accession>A0ABT3B7W9</accession>
<name>A0ABT3B7W9_9CYAN</name>
<evidence type="ECO:0000313" key="3">
    <source>
        <dbReference type="Proteomes" id="UP001526143"/>
    </source>
</evidence>
<evidence type="ECO:0000313" key="2">
    <source>
        <dbReference type="EMBL" id="MCV3217466.1"/>
    </source>
</evidence>
<feature type="transmembrane region" description="Helical" evidence="1">
    <location>
        <begin position="20"/>
        <end position="47"/>
    </location>
</feature>
<protein>
    <submittedName>
        <fullName evidence="2">Uncharacterized protein</fullName>
    </submittedName>
</protein>